<dbReference type="AlphaFoldDB" id="A0A2A4HLZ5"/>
<dbReference type="InterPro" id="IPR036188">
    <property type="entry name" value="FAD/NAD-bd_sf"/>
</dbReference>
<keyword evidence="6" id="KW-1185">Reference proteome</keyword>
<dbReference type="PANTHER" id="PTHR43004:SF19">
    <property type="entry name" value="BINDING MONOOXYGENASE, PUTATIVE (JCVI)-RELATED"/>
    <property type="match status" value="1"/>
</dbReference>
<dbReference type="PANTHER" id="PTHR43004">
    <property type="entry name" value="TRK SYSTEM POTASSIUM UPTAKE PROTEIN"/>
    <property type="match status" value="1"/>
</dbReference>
<organism evidence="5 6">
    <name type="scientific">Vreelandella nigrificans</name>
    <dbReference type="NCBI Taxonomy" id="2042704"/>
    <lineage>
        <taxon>Bacteria</taxon>
        <taxon>Pseudomonadati</taxon>
        <taxon>Pseudomonadota</taxon>
        <taxon>Gammaproteobacteria</taxon>
        <taxon>Oceanospirillales</taxon>
        <taxon>Halomonadaceae</taxon>
        <taxon>Vreelandella</taxon>
    </lineage>
</organism>
<keyword evidence="3" id="KW-0274">FAD</keyword>
<dbReference type="InterPro" id="IPR002938">
    <property type="entry name" value="FAD-bd"/>
</dbReference>
<evidence type="ECO:0000256" key="3">
    <source>
        <dbReference type="ARBA" id="ARBA00022827"/>
    </source>
</evidence>
<reference evidence="6" key="1">
    <citation type="submission" date="2017-09" db="EMBL/GenBank/DDBJ databases">
        <authorList>
            <person name="Cho G.-S."/>
            <person name="Oguntoyinbo F.A."/>
            <person name="Cnockaert M."/>
            <person name="Kabisch J."/>
            <person name="Neve H."/>
            <person name="Bockelmann W."/>
            <person name="Wenning M."/>
            <person name="Franz C.M."/>
            <person name="Vandamme P."/>
        </authorList>
    </citation>
    <scope>NUCLEOTIDE SEQUENCE [LARGE SCALE GENOMIC DNA]</scope>
    <source>
        <strain evidence="6">MBT G8648</strain>
    </source>
</reference>
<name>A0A2A4HLZ5_9GAMM</name>
<sequence length="520" mass="58093">MKQVLIVGAGPVGLTLGTLLCQYGVECVVMEKGKSRLSASKAFSLHARTVEMLKLLNADIGVDAKAVKVEEMRLYSRHNLLSKMRFGKSSNTECRAIHSYPQNLLESELETAFCSHGGLIEKGTKVFQIDHQPHGYLVHYKYQDEVKSQCFDYVVGCDGANSIVRQLVNINSLGCAYSENFLVADCKIESMSHSFDYQKHGHTFLSSKGYAMLFPIGQDYTRIVIDTDRQYIGESESENLAYLNSELEARGFSAHIDNVKWISVANVRSSLVSKYSVDNIILAGDACHIHSPVGGQGLNTGIQDAFNLAWRLAFLIKSQGSSALLRDYEYERRAVAKRVLKMTNSMHNMFVTKSKARAFVRDFIIRKVQARTSVNNKRIEQLSGYAIAYQPPKNLSNGIKYAGKRIGNISFCTGPRTQNLYNALREGKFVLVMPGTKELDKTAIEKSLGHLSNWVKVLIASDFYEKLSLYTGPQKASTPGFSNYLLVRPDAYIAGMVTNHSDLKQSLETMLTQYNMEVRA</sequence>
<dbReference type="InterPro" id="IPR050641">
    <property type="entry name" value="RIFMO-like"/>
</dbReference>
<dbReference type="EMBL" id="NWUX01000007">
    <property type="protein sequence ID" value="PCF95776.1"/>
    <property type="molecule type" value="Genomic_DNA"/>
</dbReference>
<dbReference type="Gene3D" id="3.30.70.2450">
    <property type="match status" value="1"/>
</dbReference>
<gene>
    <name evidence="5" type="ORF">CPA45_10350</name>
</gene>
<protein>
    <recommendedName>
        <fullName evidence="4">FAD-binding domain-containing protein</fullName>
    </recommendedName>
</protein>
<proteinExistence type="predicted"/>
<keyword evidence="2" id="KW-0285">Flavoprotein</keyword>
<dbReference type="Proteomes" id="UP000218677">
    <property type="component" value="Unassembled WGS sequence"/>
</dbReference>
<accession>A0A2A4HLZ5</accession>
<dbReference type="OrthoDB" id="8672648at2"/>
<dbReference type="Gene3D" id="3.40.30.120">
    <property type="match status" value="1"/>
</dbReference>
<dbReference type="Gene3D" id="3.50.50.60">
    <property type="entry name" value="FAD/NAD(P)-binding domain"/>
    <property type="match status" value="1"/>
</dbReference>
<evidence type="ECO:0000256" key="1">
    <source>
        <dbReference type="ARBA" id="ARBA00001974"/>
    </source>
</evidence>
<evidence type="ECO:0000313" key="6">
    <source>
        <dbReference type="Proteomes" id="UP000218677"/>
    </source>
</evidence>
<dbReference type="GO" id="GO:0071949">
    <property type="term" value="F:FAD binding"/>
    <property type="evidence" value="ECO:0007669"/>
    <property type="project" value="InterPro"/>
</dbReference>
<comment type="caution">
    <text evidence="5">The sequence shown here is derived from an EMBL/GenBank/DDBJ whole genome shotgun (WGS) entry which is preliminary data.</text>
</comment>
<evidence type="ECO:0000313" key="5">
    <source>
        <dbReference type="EMBL" id="PCF95776.1"/>
    </source>
</evidence>
<feature type="domain" description="FAD-binding" evidence="4">
    <location>
        <begin position="3"/>
        <end position="341"/>
    </location>
</feature>
<evidence type="ECO:0000256" key="2">
    <source>
        <dbReference type="ARBA" id="ARBA00022630"/>
    </source>
</evidence>
<dbReference type="GO" id="GO:0016709">
    <property type="term" value="F:oxidoreductase activity, acting on paired donors, with incorporation or reduction of molecular oxygen, NAD(P)H as one donor, and incorporation of one atom of oxygen"/>
    <property type="evidence" value="ECO:0007669"/>
    <property type="project" value="UniProtKB-ARBA"/>
</dbReference>
<dbReference type="PRINTS" id="PR00420">
    <property type="entry name" value="RNGMNOXGNASE"/>
</dbReference>
<comment type="cofactor">
    <cofactor evidence="1">
        <name>FAD</name>
        <dbReference type="ChEBI" id="CHEBI:57692"/>
    </cofactor>
</comment>
<dbReference type="RefSeq" id="WP_096651473.1">
    <property type="nucleotide sequence ID" value="NZ_NWUX01000007.1"/>
</dbReference>
<dbReference type="Pfam" id="PF01494">
    <property type="entry name" value="FAD_binding_3"/>
    <property type="match status" value="1"/>
</dbReference>
<evidence type="ECO:0000259" key="4">
    <source>
        <dbReference type="Pfam" id="PF01494"/>
    </source>
</evidence>
<dbReference type="SUPFAM" id="SSF51905">
    <property type="entry name" value="FAD/NAD(P)-binding domain"/>
    <property type="match status" value="1"/>
</dbReference>